<dbReference type="SUPFAM" id="SSF52980">
    <property type="entry name" value="Restriction endonuclease-like"/>
    <property type="match status" value="1"/>
</dbReference>
<accession>A0ABV3PS66</accession>
<dbReference type="InterPro" id="IPR047216">
    <property type="entry name" value="Endonuclease_DUF559_bact"/>
</dbReference>
<protein>
    <submittedName>
        <fullName evidence="2">DUF559 domain-containing protein</fullName>
    </submittedName>
</protein>
<proteinExistence type="predicted"/>
<organism evidence="2 3">
    <name type="scientific">Labrys neptuniae</name>
    <dbReference type="NCBI Taxonomy" id="376174"/>
    <lineage>
        <taxon>Bacteria</taxon>
        <taxon>Pseudomonadati</taxon>
        <taxon>Pseudomonadota</taxon>
        <taxon>Alphaproteobacteria</taxon>
        <taxon>Hyphomicrobiales</taxon>
        <taxon>Xanthobacteraceae</taxon>
        <taxon>Labrys</taxon>
    </lineage>
</organism>
<dbReference type="CDD" id="cd01038">
    <property type="entry name" value="Endonuclease_DUF559"/>
    <property type="match status" value="1"/>
</dbReference>
<sequence>MRSADPPIHGHAQRLRRQAPKAERLLWANLRNRGLAGHKFVRQLPLGSYFVDFACRESRLIIEIDGATHSTDEERVRDQGRERYLKAQGYRILRVQNADIYESVDGVCELILATI</sequence>
<keyword evidence="3" id="KW-1185">Reference proteome</keyword>
<evidence type="ECO:0000313" key="2">
    <source>
        <dbReference type="EMBL" id="MEW9308482.1"/>
    </source>
</evidence>
<dbReference type="EMBL" id="JBFNQD010000009">
    <property type="protein sequence ID" value="MEW9308482.1"/>
    <property type="molecule type" value="Genomic_DNA"/>
</dbReference>
<feature type="domain" description="DUF559" evidence="1">
    <location>
        <begin position="11"/>
        <end position="114"/>
    </location>
</feature>
<comment type="caution">
    <text evidence="2">The sequence shown here is derived from an EMBL/GenBank/DDBJ whole genome shotgun (WGS) entry which is preliminary data.</text>
</comment>
<dbReference type="Gene3D" id="3.40.960.10">
    <property type="entry name" value="VSR Endonuclease"/>
    <property type="match status" value="1"/>
</dbReference>
<evidence type="ECO:0000259" key="1">
    <source>
        <dbReference type="Pfam" id="PF04480"/>
    </source>
</evidence>
<reference evidence="2 3" key="1">
    <citation type="submission" date="2024-07" db="EMBL/GenBank/DDBJ databases">
        <title>Description of Labrys sedimenti sp. nov., isolated from a diclofenac-degrading enrichment culture.</title>
        <authorList>
            <person name="Tancsics A."/>
            <person name="Csepanyi A."/>
        </authorList>
    </citation>
    <scope>NUCLEOTIDE SEQUENCE [LARGE SCALE GENOMIC DNA]</scope>
    <source>
        <strain evidence="2 3">LMG 23578</strain>
    </source>
</reference>
<dbReference type="InterPro" id="IPR011335">
    <property type="entry name" value="Restrct_endonuc-II-like"/>
</dbReference>
<dbReference type="Pfam" id="PF04480">
    <property type="entry name" value="DUF559"/>
    <property type="match status" value="1"/>
</dbReference>
<dbReference type="RefSeq" id="WP_367625537.1">
    <property type="nucleotide sequence ID" value="NZ_JBFNQD010000009.1"/>
</dbReference>
<gene>
    <name evidence="2" type="ORF">ABXS05_23210</name>
</gene>
<name>A0ABV3PS66_9HYPH</name>
<dbReference type="PANTHER" id="PTHR38590:SF1">
    <property type="entry name" value="BLL0828 PROTEIN"/>
    <property type="match status" value="1"/>
</dbReference>
<dbReference type="Proteomes" id="UP001555786">
    <property type="component" value="Unassembled WGS sequence"/>
</dbReference>
<dbReference type="PANTHER" id="PTHR38590">
    <property type="entry name" value="BLL0828 PROTEIN"/>
    <property type="match status" value="1"/>
</dbReference>
<dbReference type="InterPro" id="IPR007569">
    <property type="entry name" value="DUF559"/>
</dbReference>
<evidence type="ECO:0000313" key="3">
    <source>
        <dbReference type="Proteomes" id="UP001555786"/>
    </source>
</evidence>